<name>A0A8J6BEF0_ELECQ</name>
<proteinExistence type="predicted"/>
<organism evidence="1 2">
    <name type="scientific">Eleutherodactylus coqui</name>
    <name type="common">Puerto Rican coqui</name>
    <dbReference type="NCBI Taxonomy" id="57060"/>
    <lineage>
        <taxon>Eukaryota</taxon>
        <taxon>Metazoa</taxon>
        <taxon>Chordata</taxon>
        <taxon>Craniata</taxon>
        <taxon>Vertebrata</taxon>
        <taxon>Euteleostomi</taxon>
        <taxon>Amphibia</taxon>
        <taxon>Batrachia</taxon>
        <taxon>Anura</taxon>
        <taxon>Neobatrachia</taxon>
        <taxon>Hyloidea</taxon>
        <taxon>Eleutherodactylidae</taxon>
        <taxon>Eleutherodactylinae</taxon>
        <taxon>Eleutherodactylus</taxon>
        <taxon>Eleutherodactylus</taxon>
    </lineage>
</organism>
<accession>A0A8J6BEF0</accession>
<dbReference type="Proteomes" id="UP000770717">
    <property type="component" value="Unassembled WGS sequence"/>
</dbReference>
<evidence type="ECO:0000313" key="2">
    <source>
        <dbReference type="Proteomes" id="UP000770717"/>
    </source>
</evidence>
<comment type="caution">
    <text evidence="1">The sequence shown here is derived from an EMBL/GenBank/DDBJ whole genome shotgun (WGS) entry which is preliminary data.</text>
</comment>
<gene>
    <name evidence="1" type="ORF">GDO78_017887</name>
</gene>
<evidence type="ECO:0000313" key="1">
    <source>
        <dbReference type="EMBL" id="KAG9465691.1"/>
    </source>
</evidence>
<reference evidence="1" key="1">
    <citation type="thesis" date="2020" institute="ProQuest LLC" country="789 East Eisenhower Parkway, Ann Arbor, MI, USA">
        <title>Comparative Genomics and Chromosome Evolution.</title>
        <authorList>
            <person name="Mudd A.B."/>
        </authorList>
    </citation>
    <scope>NUCLEOTIDE SEQUENCE</scope>
    <source>
        <strain evidence="1">HN-11 Male</strain>
        <tissue evidence="1">Kidney and liver</tissue>
    </source>
</reference>
<keyword evidence="2" id="KW-1185">Reference proteome</keyword>
<dbReference type="EMBL" id="WNTK01002792">
    <property type="protein sequence ID" value="KAG9465691.1"/>
    <property type="molecule type" value="Genomic_DNA"/>
</dbReference>
<protein>
    <submittedName>
        <fullName evidence="1">Uncharacterized protein</fullName>
    </submittedName>
</protein>
<dbReference type="AlphaFoldDB" id="A0A8J6BEF0"/>
<sequence length="92" mass="9970">MSRVQTRKSTSHFIHSNGGQFNSLISAVHPSVSAINKQLVIQGVRSYSAAPSLGHRCNGFPSSGAISSVVLYKDGPYRALFTYKRGLLALNY</sequence>